<organism evidence="1 2">
    <name type="scientific">Consotaella salsifontis</name>
    <dbReference type="NCBI Taxonomy" id="1365950"/>
    <lineage>
        <taxon>Bacteria</taxon>
        <taxon>Pseudomonadati</taxon>
        <taxon>Pseudomonadota</taxon>
        <taxon>Alphaproteobacteria</taxon>
        <taxon>Hyphomicrobiales</taxon>
        <taxon>Aurantimonadaceae</taxon>
        <taxon>Consotaella</taxon>
    </lineage>
</organism>
<gene>
    <name evidence="1" type="ORF">SAMN05428963_10433</name>
</gene>
<keyword evidence="2" id="KW-1185">Reference proteome</keyword>
<proteinExistence type="predicted"/>
<dbReference type="RefSeq" id="WP_280949371.1">
    <property type="nucleotide sequence ID" value="NZ_FUXL01000004.1"/>
</dbReference>
<dbReference type="EMBL" id="FUXL01000004">
    <property type="protein sequence ID" value="SJZ92048.1"/>
    <property type="molecule type" value="Genomic_DNA"/>
</dbReference>
<dbReference type="AlphaFoldDB" id="A0A1T4PMD0"/>
<protein>
    <submittedName>
        <fullName evidence="1">Uncharacterized protein</fullName>
    </submittedName>
</protein>
<reference evidence="1 2" key="1">
    <citation type="submission" date="2017-02" db="EMBL/GenBank/DDBJ databases">
        <authorList>
            <person name="Peterson S.W."/>
        </authorList>
    </citation>
    <scope>NUCLEOTIDE SEQUENCE [LARGE SCALE GENOMIC DNA]</scope>
    <source>
        <strain evidence="1 2">USBA 369</strain>
    </source>
</reference>
<name>A0A1T4PMD0_9HYPH</name>
<dbReference type="Proteomes" id="UP000190135">
    <property type="component" value="Unassembled WGS sequence"/>
</dbReference>
<accession>A0A1T4PMD0</accession>
<evidence type="ECO:0000313" key="2">
    <source>
        <dbReference type="Proteomes" id="UP000190135"/>
    </source>
</evidence>
<sequence>MTERQNNTSSTSKPKTFFQRIIEARQRQADRYIAERRFDF</sequence>
<evidence type="ECO:0000313" key="1">
    <source>
        <dbReference type="EMBL" id="SJZ92048.1"/>
    </source>
</evidence>
<dbReference type="STRING" id="1365950.SAMN05428963_10433"/>